<reference evidence="1 2" key="1">
    <citation type="journal article" date="2006" name="Science">
        <title>The genome of black cottonwood, Populus trichocarpa (Torr. &amp; Gray).</title>
        <authorList>
            <person name="Tuskan G.A."/>
            <person name="Difazio S."/>
            <person name="Jansson S."/>
            <person name="Bohlmann J."/>
            <person name="Grigoriev I."/>
            <person name="Hellsten U."/>
            <person name="Putnam N."/>
            <person name="Ralph S."/>
            <person name="Rombauts S."/>
            <person name="Salamov A."/>
            <person name="Schein J."/>
            <person name="Sterck L."/>
            <person name="Aerts A."/>
            <person name="Bhalerao R.R."/>
            <person name="Bhalerao R.P."/>
            <person name="Blaudez D."/>
            <person name="Boerjan W."/>
            <person name="Brun A."/>
            <person name="Brunner A."/>
            <person name="Busov V."/>
            <person name="Campbell M."/>
            <person name="Carlson J."/>
            <person name="Chalot M."/>
            <person name="Chapman J."/>
            <person name="Chen G.L."/>
            <person name="Cooper D."/>
            <person name="Coutinho P.M."/>
            <person name="Couturier J."/>
            <person name="Covert S."/>
            <person name="Cronk Q."/>
            <person name="Cunningham R."/>
            <person name="Davis J."/>
            <person name="Degroeve S."/>
            <person name="Dejardin A."/>
            <person name="Depamphilis C."/>
            <person name="Detter J."/>
            <person name="Dirks B."/>
            <person name="Dubchak I."/>
            <person name="Duplessis S."/>
            <person name="Ehlting J."/>
            <person name="Ellis B."/>
            <person name="Gendler K."/>
            <person name="Goodstein D."/>
            <person name="Gribskov M."/>
            <person name="Grimwood J."/>
            <person name="Groover A."/>
            <person name="Gunter L."/>
            <person name="Hamberger B."/>
            <person name="Heinze B."/>
            <person name="Helariutta Y."/>
            <person name="Henrissat B."/>
            <person name="Holligan D."/>
            <person name="Holt R."/>
            <person name="Huang W."/>
            <person name="Islam-Faridi N."/>
            <person name="Jones S."/>
            <person name="Jones-Rhoades M."/>
            <person name="Jorgensen R."/>
            <person name="Joshi C."/>
            <person name="Kangasjarvi J."/>
            <person name="Karlsson J."/>
            <person name="Kelleher C."/>
            <person name="Kirkpatrick R."/>
            <person name="Kirst M."/>
            <person name="Kohler A."/>
            <person name="Kalluri U."/>
            <person name="Larimer F."/>
            <person name="Leebens-Mack J."/>
            <person name="Leple J.C."/>
            <person name="Locascio P."/>
            <person name="Lou Y."/>
            <person name="Lucas S."/>
            <person name="Martin F."/>
            <person name="Montanini B."/>
            <person name="Napoli C."/>
            <person name="Nelson D.R."/>
            <person name="Nelson C."/>
            <person name="Nieminen K."/>
            <person name="Nilsson O."/>
            <person name="Pereda V."/>
            <person name="Peter G."/>
            <person name="Philippe R."/>
            <person name="Pilate G."/>
            <person name="Poliakov A."/>
            <person name="Razumovskaya J."/>
            <person name="Richardson P."/>
            <person name="Rinaldi C."/>
            <person name="Ritland K."/>
            <person name="Rouze P."/>
            <person name="Ryaboy D."/>
            <person name="Schmutz J."/>
            <person name="Schrader J."/>
            <person name="Segerman B."/>
            <person name="Shin H."/>
            <person name="Siddiqui A."/>
            <person name="Sterky F."/>
            <person name="Terry A."/>
            <person name="Tsai C.J."/>
            <person name="Uberbacher E."/>
            <person name="Unneberg P."/>
            <person name="Vahala J."/>
            <person name="Wall K."/>
            <person name="Wessler S."/>
            <person name="Yang G."/>
            <person name="Yin T."/>
            <person name="Douglas C."/>
            <person name="Marra M."/>
            <person name="Sandberg G."/>
            <person name="Van de Peer Y."/>
            <person name="Rokhsar D."/>
        </authorList>
    </citation>
    <scope>NUCLEOTIDE SEQUENCE [LARGE SCALE GENOMIC DNA]</scope>
    <source>
        <strain evidence="2">cv. Nisqually</strain>
    </source>
</reference>
<keyword evidence="2" id="KW-1185">Reference proteome</keyword>
<name>A0A2K1YSE6_POPTR</name>
<dbReference type="Pfam" id="PF14009">
    <property type="entry name" value="PADRE"/>
    <property type="match status" value="1"/>
</dbReference>
<protein>
    <submittedName>
        <fullName evidence="1">Uncharacterized protein</fullName>
    </submittedName>
</protein>
<dbReference type="Proteomes" id="UP000006729">
    <property type="component" value="Chromosome 10"/>
</dbReference>
<evidence type="ECO:0000313" key="1">
    <source>
        <dbReference type="EMBL" id="PNT15951.3"/>
    </source>
</evidence>
<dbReference type="InParanoid" id="A0A2K1YSE6"/>
<dbReference type="InterPro" id="IPR025322">
    <property type="entry name" value="PADRE_dom"/>
</dbReference>
<comment type="caution">
    <text evidence="1">The sequence shown here is derived from an EMBL/GenBank/DDBJ whole genome shotgun (WGS) entry which is preliminary data.</text>
</comment>
<dbReference type="STRING" id="3694.A0A2K1YSE6"/>
<dbReference type="PANTHER" id="PTHR33148:SF3">
    <property type="entry name" value="DUF4228 DOMAIN PROTEIN"/>
    <property type="match status" value="1"/>
</dbReference>
<dbReference type="PANTHER" id="PTHR33148">
    <property type="entry name" value="PLASTID MOVEMENT IMPAIRED PROTEIN-RELATED"/>
    <property type="match status" value="1"/>
</dbReference>
<gene>
    <name evidence="1" type="ORF">POPTR_010G112401v4</name>
</gene>
<dbReference type="AlphaFoldDB" id="A0A2K1YSE6"/>
<evidence type="ECO:0000313" key="2">
    <source>
        <dbReference type="Proteomes" id="UP000006729"/>
    </source>
</evidence>
<organism evidence="1 2">
    <name type="scientific">Populus trichocarpa</name>
    <name type="common">Western balsam poplar</name>
    <name type="synonym">Populus balsamifera subsp. trichocarpa</name>
    <dbReference type="NCBI Taxonomy" id="3694"/>
    <lineage>
        <taxon>Eukaryota</taxon>
        <taxon>Viridiplantae</taxon>
        <taxon>Streptophyta</taxon>
        <taxon>Embryophyta</taxon>
        <taxon>Tracheophyta</taxon>
        <taxon>Spermatophyta</taxon>
        <taxon>Magnoliopsida</taxon>
        <taxon>eudicotyledons</taxon>
        <taxon>Gunneridae</taxon>
        <taxon>Pentapetalae</taxon>
        <taxon>rosids</taxon>
        <taxon>fabids</taxon>
        <taxon>Malpighiales</taxon>
        <taxon>Salicaceae</taxon>
        <taxon>Saliceae</taxon>
        <taxon>Populus</taxon>
    </lineage>
</organism>
<proteinExistence type="predicted"/>
<sequence length="46" mass="5250">MNCHETSGFFVQQFAFAGKHFSARGDPRLRQYLTKPKATLEVSLFS</sequence>
<accession>A0A2K1YSE6</accession>
<dbReference type="EMBL" id="CM009299">
    <property type="protein sequence ID" value="PNT15951.3"/>
    <property type="molecule type" value="Genomic_DNA"/>
</dbReference>